<evidence type="ECO:0000256" key="1">
    <source>
        <dbReference type="SAM" id="MobiDB-lite"/>
    </source>
</evidence>
<dbReference type="Proteomes" id="UP000472271">
    <property type="component" value="Chromosome 8"/>
</dbReference>
<organism evidence="2 3">
    <name type="scientific">Sphaeramia orbicularis</name>
    <name type="common">orbiculate cardinalfish</name>
    <dbReference type="NCBI Taxonomy" id="375764"/>
    <lineage>
        <taxon>Eukaryota</taxon>
        <taxon>Metazoa</taxon>
        <taxon>Chordata</taxon>
        <taxon>Craniata</taxon>
        <taxon>Vertebrata</taxon>
        <taxon>Euteleostomi</taxon>
        <taxon>Actinopterygii</taxon>
        <taxon>Neopterygii</taxon>
        <taxon>Teleostei</taxon>
        <taxon>Neoteleostei</taxon>
        <taxon>Acanthomorphata</taxon>
        <taxon>Gobiaria</taxon>
        <taxon>Kurtiformes</taxon>
        <taxon>Apogonoidei</taxon>
        <taxon>Apogonidae</taxon>
        <taxon>Apogoninae</taxon>
        <taxon>Sphaeramia</taxon>
    </lineage>
</organism>
<dbReference type="InterPro" id="IPR019522">
    <property type="entry name" value="PIK3R5/6"/>
</dbReference>
<name>A0A673BK27_9TELE</name>
<dbReference type="PANTHER" id="PTHR15593">
    <property type="entry name" value="PHOSPHATIDYLINOSITOL 3-KINASE REGULATORY SUBUNIT"/>
    <property type="match status" value="1"/>
</dbReference>
<reference evidence="2" key="2">
    <citation type="submission" date="2025-08" db="UniProtKB">
        <authorList>
            <consortium name="Ensembl"/>
        </authorList>
    </citation>
    <scope>IDENTIFICATION</scope>
</reference>
<dbReference type="GO" id="GO:0005944">
    <property type="term" value="C:phosphatidylinositol 3-kinase complex, class IB"/>
    <property type="evidence" value="ECO:0007669"/>
    <property type="project" value="InterPro"/>
</dbReference>
<reference evidence="2" key="3">
    <citation type="submission" date="2025-09" db="UniProtKB">
        <authorList>
            <consortium name="Ensembl"/>
        </authorList>
    </citation>
    <scope>IDENTIFICATION</scope>
</reference>
<accession>A0A673BK27</accession>
<proteinExistence type="predicted"/>
<feature type="compositionally biased region" description="Basic and acidic residues" evidence="1">
    <location>
        <begin position="348"/>
        <end position="360"/>
    </location>
</feature>
<keyword evidence="3" id="KW-1185">Reference proteome</keyword>
<evidence type="ECO:0000313" key="3">
    <source>
        <dbReference type="Proteomes" id="UP000472271"/>
    </source>
</evidence>
<dbReference type="Pfam" id="PF10486">
    <property type="entry name" value="PI3K_1B_p101"/>
    <property type="match status" value="3"/>
</dbReference>
<protein>
    <submittedName>
        <fullName evidence="2">Phosphoinositide 3-kinase regulatory subunit 6-like</fullName>
    </submittedName>
</protein>
<dbReference type="PANTHER" id="PTHR15593:SF1">
    <property type="entry name" value="PHOSPHOINOSITIDE 3-KINASE REGULATORY SUBUNIT 6"/>
    <property type="match status" value="1"/>
</dbReference>
<evidence type="ECO:0000313" key="2">
    <source>
        <dbReference type="Ensembl" id="ENSSORP00005042120.1"/>
    </source>
</evidence>
<dbReference type="GO" id="GO:0007186">
    <property type="term" value="P:G protein-coupled receptor signaling pathway"/>
    <property type="evidence" value="ECO:0007669"/>
    <property type="project" value="TreeGrafter"/>
</dbReference>
<reference evidence="2" key="1">
    <citation type="submission" date="2019-06" db="EMBL/GenBank/DDBJ databases">
        <authorList>
            <consortium name="Wellcome Sanger Institute Data Sharing"/>
        </authorList>
    </citation>
    <scope>NUCLEOTIDE SEQUENCE [LARGE SCALE GENOMIC DNA]</scope>
</reference>
<gene>
    <name evidence="2" type="primary">pik3r6b</name>
</gene>
<dbReference type="GO" id="GO:0046935">
    <property type="term" value="F:1-phosphatidylinositol-3-kinase regulator activity"/>
    <property type="evidence" value="ECO:0007669"/>
    <property type="project" value="InterPro"/>
</dbReference>
<dbReference type="Ensembl" id="ENSSORT00005043193.1">
    <property type="protein sequence ID" value="ENSSORP00005042120.1"/>
    <property type="gene ID" value="ENSSORG00005019534.1"/>
</dbReference>
<feature type="region of interest" description="Disordered" evidence="1">
    <location>
        <begin position="336"/>
        <end position="373"/>
    </location>
</feature>
<dbReference type="InParanoid" id="A0A673BK27"/>
<dbReference type="AlphaFoldDB" id="A0A673BK27"/>
<sequence length="727" mass="81944">MMWLCPPLLSPSRLFSKRRTASTPQIKVCNMKDAIIIFKISRKSMIIHDTLIAIFSAAMLRWTLQKTVETHPSCSLLLIRTLVEELQKIKQIHTNQPFVHVIPMLHTLYYAVLQSGAVIPRYLYQTVCECLMKLLILPLPYSAVALSTLKSIKMEMTTPGSLYQRRLIAEQNLKNDHLRLQERVFVLADPAVFSAPLEAAVRADLEASNSLRDTTTQKKRLVLHLLQTGLGSDCQSSKLAQALGALGDQSVEKYFQEAVLAVEQSVKQGAGGCTDYMNKLQHIYTNILAATKEETKSNDDSDYETVLPNPEISFHLWHDEEDLWNLLANFTLRSNSNSSVDTEEKETGDDKMDREDDFGSVKKPSLKKSTSLTSRRNAYKNLKLGNKLKLLREKIEDFPGNTPVLKEELSHTARVMVMGDDRVLGRLAKAFYAIRDKESKRFTLTKKLNLQLYYIPVTNVETSLSSAEEDTLSLASLLGRVDPWYDCNINILQSTIPKLDEMQTNLGGPLKQNFFLLDTLCYYIRCGTRPVNLPLYTVKMIRSSSDVSSKVEEVFVSNLEAHIPEFRHIKEISLKKSSARKKTPSAKIVGGILSVNHIKSYASKRESIKGAVPMTCGLMITSEPDLTSGEDYLTIRYDSVIPGENTEIRTKSISIKTLEHRTLTVCLDKDSRKTYKDIQRIEISPCLDPGCKIQSRFSASSDRELPLSKYLDQVLSLPVNTFTGVTL</sequence>